<dbReference type="AlphaFoldDB" id="A0A2G2X4X4"/>
<reference evidence="2 3" key="1">
    <citation type="journal article" date="2017" name="Genome Biol.">
        <title>New reference genome sequences of hot pepper reveal the massive evolution of plant disease-resistance genes by retroduplication.</title>
        <authorList>
            <person name="Kim S."/>
            <person name="Park J."/>
            <person name="Yeom S.I."/>
            <person name="Kim Y.M."/>
            <person name="Seo E."/>
            <person name="Kim K.T."/>
            <person name="Kim M.S."/>
            <person name="Lee J.M."/>
            <person name="Cheong K."/>
            <person name="Shin H.S."/>
            <person name="Kim S.B."/>
            <person name="Han K."/>
            <person name="Lee J."/>
            <person name="Park M."/>
            <person name="Lee H.A."/>
            <person name="Lee H.Y."/>
            <person name="Lee Y."/>
            <person name="Oh S."/>
            <person name="Lee J.H."/>
            <person name="Choi E."/>
            <person name="Choi E."/>
            <person name="Lee S.E."/>
            <person name="Jeon J."/>
            <person name="Kim H."/>
            <person name="Choi G."/>
            <person name="Song H."/>
            <person name="Lee J."/>
            <person name="Lee S.C."/>
            <person name="Kwon J.K."/>
            <person name="Lee H.Y."/>
            <person name="Koo N."/>
            <person name="Hong Y."/>
            <person name="Kim R.W."/>
            <person name="Kang W.H."/>
            <person name="Huh J.H."/>
            <person name="Kang B.C."/>
            <person name="Yang T.J."/>
            <person name="Lee Y.H."/>
            <person name="Bennetzen J.L."/>
            <person name="Choi D."/>
        </authorList>
    </citation>
    <scope>NUCLEOTIDE SEQUENCE [LARGE SCALE GENOMIC DNA]</scope>
    <source>
        <strain evidence="3">cv. PBC81</strain>
    </source>
</reference>
<proteinExistence type="predicted"/>
<evidence type="ECO:0000256" key="1">
    <source>
        <dbReference type="SAM" id="MobiDB-lite"/>
    </source>
</evidence>
<dbReference type="EMBL" id="MLFT02000003">
    <property type="protein sequence ID" value="PHT52500.1"/>
    <property type="molecule type" value="Genomic_DNA"/>
</dbReference>
<feature type="region of interest" description="Disordered" evidence="1">
    <location>
        <begin position="64"/>
        <end position="99"/>
    </location>
</feature>
<feature type="compositionally biased region" description="Basic and acidic residues" evidence="1">
    <location>
        <begin position="73"/>
        <end position="86"/>
    </location>
</feature>
<comment type="caution">
    <text evidence="2">The sequence shown here is derived from an EMBL/GenBank/DDBJ whole genome shotgun (WGS) entry which is preliminary data.</text>
</comment>
<accession>A0A2G2X4X4</accession>
<reference evidence="3" key="2">
    <citation type="journal article" date="2017" name="J. Anim. Genet.">
        <title>Multiple reference genome sequences of hot pepper reveal the massive evolution of plant disease resistance genes by retroduplication.</title>
        <authorList>
            <person name="Kim S."/>
            <person name="Park J."/>
            <person name="Yeom S.-I."/>
            <person name="Kim Y.-M."/>
            <person name="Seo E."/>
            <person name="Kim K.-T."/>
            <person name="Kim M.-S."/>
            <person name="Lee J.M."/>
            <person name="Cheong K."/>
            <person name="Shin H.-S."/>
            <person name="Kim S.-B."/>
            <person name="Han K."/>
            <person name="Lee J."/>
            <person name="Park M."/>
            <person name="Lee H.-A."/>
            <person name="Lee H.-Y."/>
            <person name="Lee Y."/>
            <person name="Oh S."/>
            <person name="Lee J.H."/>
            <person name="Choi E."/>
            <person name="Choi E."/>
            <person name="Lee S.E."/>
            <person name="Jeon J."/>
            <person name="Kim H."/>
            <person name="Choi G."/>
            <person name="Song H."/>
            <person name="Lee J."/>
            <person name="Lee S.-C."/>
            <person name="Kwon J.-K."/>
            <person name="Lee H.-Y."/>
            <person name="Koo N."/>
            <person name="Hong Y."/>
            <person name="Kim R.W."/>
            <person name="Kang W.-H."/>
            <person name="Huh J.H."/>
            <person name="Kang B.-C."/>
            <person name="Yang T.-J."/>
            <person name="Lee Y.-H."/>
            <person name="Bennetzen J.L."/>
            <person name="Choi D."/>
        </authorList>
    </citation>
    <scope>NUCLEOTIDE SEQUENCE [LARGE SCALE GENOMIC DNA]</scope>
    <source>
        <strain evidence="3">cv. PBC81</strain>
    </source>
</reference>
<protein>
    <submittedName>
        <fullName evidence="2">Uncharacterized protein</fullName>
    </submittedName>
</protein>
<gene>
    <name evidence="2" type="ORF">CQW23_06962</name>
</gene>
<keyword evidence="3" id="KW-1185">Reference proteome</keyword>
<dbReference type="Proteomes" id="UP000224567">
    <property type="component" value="Unassembled WGS sequence"/>
</dbReference>
<evidence type="ECO:0000313" key="2">
    <source>
        <dbReference type="EMBL" id="PHT52500.1"/>
    </source>
</evidence>
<sequence length="99" mass="11116">MAVISPDQPNIDVMSPNQQEMVVLNFDQQGMVMSPGRENKDVIQLGMASSALLMRNSQLYLNDENGEWQNRNDSQEDKPNSWRKGADSNADGWKSSKNS</sequence>
<name>A0A2G2X4X4_CAPBA</name>
<evidence type="ECO:0000313" key="3">
    <source>
        <dbReference type="Proteomes" id="UP000224567"/>
    </source>
</evidence>
<organism evidence="2 3">
    <name type="scientific">Capsicum baccatum</name>
    <name type="common">Peruvian pepper</name>
    <dbReference type="NCBI Taxonomy" id="33114"/>
    <lineage>
        <taxon>Eukaryota</taxon>
        <taxon>Viridiplantae</taxon>
        <taxon>Streptophyta</taxon>
        <taxon>Embryophyta</taxon>
        <taxon>Tracheophyta</taxon>
        <taxon>Spermatophyta</taxon>
        <taxon>Magnoliopsida</taxon>
        <taxon>eudicotyledons</taxon>
        <taxon>Gunneridae</taxon>
        <taxon>Pentapetalae</taxon>
        <taxon>asterids</taxon>
        <taxon>lamiids</taxon>
        <taxon>Solanales</taxon>
        <taxon>Solanaceae</taxon>
        <taxon>Solanoideae</taxon>
        <taxon>Capsiceae</taxon>
        <taxon>Capsicum</taxon>
    </lineage>
</organism>